<dbReference type="Proteomes" id="UP001215503">
    <property type="component" value="Unassembled WGS sequence"/>
</dbReference>
<accession>A0ABT5YJ84</accession>
<evidence type="ECO:0008006" key="4">
    <source>
        <dbReference type="Google" id="ProtNLM"/>
    </source>
</evidence>
<dbReference type="PROSITE" id="PS51257">
    <property type="entry name" value="PROKAR_LIPOPROTEIN"/>
    <property type="match status" value="1"/>
</dbReference>
<feature type="signal peptide" evidence="1">
    <location>
        <begin position="1"/>
        <end position="19"/>
    </location>
</feature>
<protein>
    <recommendedName>
        <fullName evidence="4">DUF4136 domain-containing protein</fullName>
    </recommendedName>
</protein>
<organism evidence="2 3">
    <name type="scientific">Aquibaculum arenosum</name>
    <dbReference type="NCBI Taxonomy" id="3032591"/>
    <lineage>
        <taxon>Bacteria</taxon>
        <taxon>Pseudomonadati</taxon>
        <taxon>Pseudomonadota</taxon>
        <taxon>Alphaproteobacteria</taxon>
        <taxon>Rhodospirillales</taxon>
        <taxon>Rhodovibrionaceae</taxon>
        <taxon>Aquibaculum</taxon>
    </lineage>
</organism>
<sequence>MHKLFVVPAAALLLLGATACQPGIPKEALQLSRESLEQREMQTRRFETTDETLLLSASAGVLQDLGYSIDNSDTDAGLIFATKDRDATEAGQVAGAILVAALFGAMPAVDNNQKIRVSLVTRPIEQKAATAVRVTFQRMVWNTHGQLSKIEGLEEPELYQQFFEKLSQSVFLTAHEI</sequence>
<dbReference type="RefSeq" id="WP_275819913.1">
    <property type="nucleotide sequence ID" value="NZ_JARHUD010000002.1"/>
</dbReference>
<evidence type="ECO:0000256" key="1">
    <source>
        <dbReference type="SAM" id="SignalP"/>
    </source>
</evidence>
<comment type="caution">
    <text evidence="2">The sequence shown here is derived from an EMBL/GenBank/DDBJ whole genome shotgun (WGS) entry which is preliminary data.</text>
</comment>
<dbReference type="EMBL" id="JARHUD010000002">
    <property type="protein sequence ID" value="MDF2094949.1"/>
    <property type="molecule type" value="Genomic_DNA"/>
</dbReference>
<keyword evidence="1" id="KW-0732">Signal</keyword>
<gene>
    <name evidence="2" type="ORF">P2G67_03050</name>
</gene>
<evidence type="ECO:0000313" key="3">
    <source>
        <dbReference type="Proteomes" id="UP001215503"/>
    </source>
</evidence>
<name>A0ABT5YJ84_9PROT</name>
<proteinExistence type="predicted"/>
<feature type="chain" id="PRO_5047060547" description="DUF4136 domain-containing protein" evidence="1">
    <location>
        <begin position="20"/>
        <end position="177"/>
    </location>
</feature>
<evidence type="ECO:0000313" key="2">
    <source>
        <dbReference type="EMBL" id="MDF2094949.1"/>
    </source>
</evidence>
<reference evidence="2 3" key="1">
    <citation type="submission" date="2023-03" db="EMBL/GenBank/DDBJ databases">
        <title>Fodinicurvata sp. CAU 1616 isolated from sea sendiment.</title>
        <authorList>
            <person name="Kim W."/>
        </authorList>
    </citation>
    <scope>NUCLEOTIDE SEQUENCE [LARGE SCALE GENOMIC DNA]</scope>
    <source>
        <strain evidence="2 3">CAU 1616</strain>
    </source>
</reference>
<keyword evidence="3" id="KW-1185">Reference proteome</keyword>